<dbReference type="SUPFAM" id="SSF52540">
    <property type="entry name" value="P-loop containing nucleoside triphosphate hydrolases"/>
    <property type="match status" value="1"/>
</dbReference>
<dbReference type="KEGG" id="merd:EB233_11435"/>
<dbReference type="Pfam" id="PF07693">
    <property type="entry name" value="KAP_NTPase"/>
    <property type="match status" value="1"/>
</dbReference>
<organism evidence="2 3">
    <name type="scientific">Mesorhizobium erdmanii</name>
    <dbReference type="NCBI Taxonomy" id="1777866"/>
    <lineage>
        <taxon>Bacteria</taxon>
        <taxon>Pseudomonadati</taxon>
        <taxon>Pseudomonadota</taxon>
        <taxon>Alphaproteobacteria</taxon>
        <taxon>Hyphomicrobiales</taxon>
        <taxon>Phyllobacteriaceae</taxon>
        <taxon>Mesorhizobium</taxon>
    </lineage>
</organism>
<protein>
    <recommendedName>
        <fullName evidence="1">KAP NTPase domain-containing protein</fullName>
    </recommendedName>
</protein>
<sequence>MDGDRPILSRTADRLGFAPVADKLAKAIINQTAQEGLVFGIEGKWGTGKSTLINLTIEALRQVGEGGPEIIAFSPWLVGNRSELLTTLFDELAIAATKIDPIEVAEEVSDDTLFGRIKKPFLRDKHWQLKRKEQFKASIGKGLRLFGTLASGLGSAVKAAGDIGMPGAGPAGNALGAAGEAIKNFGNEASISNRKAGLVSALRLLSRPIVVFVDDLDRLEPREVSEVLRLIRAVADFPNIIYVLSFDPSVVAQTLTKAVQIDDGKAFLEKIVQVSFRVPKPDAFDLRRWFEEELSKIFSLNVDNLNETDRLARKRLSYIVDFFGGRYLETARDVVRCLNALRLQGQPVQDFIDIPDMVWLQLVRISDPDLYSWIEDYVVALAAVANGATTTDHQERIDAEDLDKLISKRKDDFHRSISEIGEILPGISDGMAGTDRSKWRVFSKINTGSFAKYVRDKRLASPYHYRYYFSLSEPAGVLSDEAFRLFIDVASIDTGATLVAFSNFVNQTRPQGGVMAEVLLNRIEVVSETVDVAAIPNILLCLANFLDHQNLSRRDDSFLGAPRAWPQAERLTRVLFRRLDQGRRMSTIRQAFGSGKAIGWLTSLLRSETFSHGHYGDRRTDEREWLFGDDEFHVVLETMLARYRGSSFGEVVSAPMMLSLLFGWAQAGDFEEVREWVQANTLDDRKFLSFLYHARGWVSSSNRGVYYPLKKNELDYFLDFESAVQRLYSIASDGKTSPADLDQARTLIEAAALGSDD</sequence>
<dbReference type="PANTHER" id="PTHR22674:SF6">
    <property type="entry name" value="NTPASE KAP FAMILY P-LOOP DOMAIN-CONTAINING PROTEIN 1"/>
    <property type="match status" value="1"/>
</dbReference>
<gene>
    <name evidence="2" type="ORF">EB233_11435</name>
</gene>
<proteinExistence type="predicted"/>
<dbReference type="EMBL" id="CP033361">
    <property type="protein sequence ID" value="QKC76075.1"/>
    <property type="molecule type" value="Genomic_DNA"/>
</dbReference>
<dbReference type="AlphaFoldDB" id="A0A6M7UFT1"/>
<dbReference type="Gene3D" id="3.40.50.300">
    <property type="entry name" value="P-loop containing nucleotide triphosphate hydrolases"/>
    <property type="match status" value="1"/>
</dbReference>
<keyword evidence="3" id="KW-1185">Reference proteome</keyword>
<dbReference type="RefSeq" id="WP_081294087.1">
    <property type="nucleotide sequence ID" value="NZ_CP033361.1"/>
</dbReference>
<evidence type="ECO:0000313" key="3">
    <source>
        <dbReference type="Proteomes" id="UP000503339"/>
    </source>
</evidence>
<name>A0A6M7UFT1_9HYPH</name>
<dbReference type="InterPro" id="IPR011646">
    <property type="entry name" value="KAP_P-loop"/>
</dbReference>
<dbReference type="Proteomes" id="UP000503339">
    <property type="component" value="Chromosome"/>
</dbReference>
<dbReference type="InterPro" id="IPR052754">
    <property type="entry name" value="NTPase_KAP_P-loop"/>
</dbReference>
<reference evidence="2 3" key="1">
    <citation type="submission" date="2018-10" db="EMBL/GenBank/DDBJ databases">
        <authorList>
            <person name="Perry B.J."/>
            <person name="Sullivan J.T."/>
            <person name="Murphy R.J.T."/>
            <person name="Ramsay J.P."/>
            <person name="Ronson C.W."/>
        </authorList>
    </citation>
    <scope>NUCLEOTIDE SEQUENCE [LARGE SCALE GENOMIC DNA]</scope>
    <source>
        <strain evidence="2 3">NZP2014</strain>
    </source>
</reference>
<dbReference type="InterPro" id="IPR027417">
    <property type="entry name" value="P-loop_NTPase"/>
</dbReference>
<dbReference type="PANTHER" id="PTHR22674">
    <property type="entry name" value="NTPASE, KAP FAMILY P-LOOP DOMAIN-CONTAINING 1"/>
    <property type="match status" value="1"/>
</dbReference>
<evidence type="ECO:0000259" key="1">
    <source>
        <dbReference type="Pfam" id="PF07693"/>
    </source>
</evidence>
<accession>A0A6M7UFT1</accession>
<evidence type="ECO:0000313" key="2">
    <source>
        <dbReference type="EMBL" id="QKC76075.1"/>
    </source>
</evidence>
<feature type="domain" description="KAP NTPase" evidence="1">
    <location>
        <begin position="17"/>
        <end position="342"/>
    </location>
</feature>